<accession>A0A1S4A2E9</accession>
<dbReference type="GO" id="GO:0061630">
    <property type="term" value="F:ubiquitin protein ligase activity"/>
    <property type="evidence" value="ECO:0000318"/>
    <property type="project" value="GO_Central"/>
</dbReference>
<dbReference type="Gene3D" id="3.30.40.10">
    <property type="entry name" value="Zinc/RING finger domain, C3HC4 (zinc finger)"/>
    <property type="match status" value="1"/>
</dbReference>
<dbReference type="GO" id="GO:0005737">
    <property type="term" value="C:cytoplasm"/>
    <property type="evidence" value="ECO:0000318"/>
    <property type="project" value="GO_Central"/>
</dbReference>
<comment type="function">
    <text evidence="3">Might act as an E3 ubiquitin-protein ligase, or as part of E3 complex, which accepts ubiquitin from specific E2 ubiquitin-conjugating enzymes and then transfers it to substrates.</text>
</comment>
<comment type="similarity">
    <text evidence="5">Belongs to the RBR family. Ariadne subfamily.</text>
</comment>
<dbReference type="CDD" id="cd23141">
    <property type="entry name" value="RING-HC_ARI6-like"/>
    <property type="match status" value="1"/>
</dbReference>
<evidence type="ECO:0000256" key="14">
    <source>
        <dbReference type="SAM" id="MobiDB-lite"/>
    </source>
</evidence>
<dbReference type="FunFam" id="3.30.40.10:FF:000019">
    <property type="entry name" value="RBR-type E3 ubiquitin transferase"/>
    <property type="match status" value="1"/>
</dbReference>
<dbReference type="GO" id="GO:0006511">
    <property type="term" value="P:ubiquitin-dependent protein catabolic process"/>
    <property type="evidence" value="ECO:0000318"/>
    <property type="project" value="GO_Central"/>
</dbReference>
<dbReference type="PANTHER" id="PTHR11685">
    <property type="entry name" value="RBR FAMILY RING FINGER AND IBR DOMAIN-CONTAINING"/>
    <property type="match status" value="1"/>
</dbReference>
<dbReference type="SUPFAM" id="SSF57850">
    <property type="entry name" value="RING/U-box"/>
    <property type="match status" value="1"/>
</dbReference>
<evidence type="ECO:0000256" key="8">
    <source>
        <dbReference type="ARBA" id="ARBA00022723"/>
    </source>
</evidence>
<evidence type="ECO:0000259" key="16">
    <source>
        <dbReference type="PROSITE" id="PS51873"/>
    </source>
</evidence>
<gene>
    <name evidence="17 18" type="primary">LOC107793092</name>
</gene>
<dbReference type="InterPro" id="IPR001841">
    <property type="entry name" value="Znf_RING"/>
</dbReference>
<evidence type="ECO:0000259" key="15">
    <source>
        <dbReference type="PROSITE" id="PS50089"/>
    </source>
</evidence>
<dbReference type="InterPro" id="IPR013083">
    <property type="entry name" value="Znf_RING/FYVE/PHD"/>
</dbReference>
<evidence type="ECO:0000256" key="3">
    <source>
        <dbReference type="ARBA" id="ARBA00003976"/>
    </source>
</evidence>
<dbReference type="InterPro" id="IPR044066">
    <property type="entry name" value="TRIAD_supradom"/>
</dbReference>
<evidence type="ECO:0000313" key="18">
    <source>
        <dbReference type="RefSeq" id="XP_016470863.1"/>
    </source>
</evidence>
<evidence type="ECO:0000313" key="17">
    <source>
        <dbReference type="RefSeq" id="XP_016470862.1"/>
    </source>
</evidence>
<comment type="pathway">
    <text evidence="4">Protein modification; protein ubiquitination.</text>
</comment>
<dbReference type="AlphaFoldDB" id="A0A1S4A2E9"/>
<protein>
    <recommendedName>
        <fullName evidence="6">RBR-type E3 ubiquitin transferase</fullName>
        <ecNumber evidence="6">2.3.2.31</ecNumber>
    </recommendedName>
</protein>
<evidence type="ECO:0000256" key="6">
    <source>
        <dbReference type="ARBA" id="ARBA00012251"/>
    </source>
</evidence>
<comment type="catalytic activity">
    <reaction evidence="1">
        <text>[E2 ubiquitin-conjugating enzyme]-S-ubiquitinyl-L-cysteine + [acceptor protein]-L-lysine = [E2 ubiquitin-conjugating enzyme]-L-cysteine + [acceptor protein]-N(6)-ubiquitinyl-L-lysine.</text>
        <dbReference type="EC" id="2.3.2.31"/>
    </reaction>
</comment>
<evidence type="ECO:0000256" key="5">
    <source>
        <dbReference type="ARBA" id="ARBA00005884"/>
    </source>
</evidence>
<dbReference type="GO" id="GO:0008270">
    <property type="term" value="F:zinc ion binding"/>
    <property type="evidence" value="ECO:0007669"/>
    <property type="project" value="UniProtKB-KW"/>
</dbReference>
<evidence type="ECO:0000256" key="12">
    <source>
        <dbReference type="ARBA" id="ARBA00022833"/>
    </source>
</evidence>
<dbReference type="EC" id="2.3.2.31" evidence="6"/>
<feature type="compositionally biased region" description="Acidic residues" evidence="14">
    <location>
        <begin position="34"/>
        <end position="52"/>
    </location>
</feature>
<name>A0A1S4A2E9_TOBAC</name>
<comment type="cofactor">
    <cofactor evidence="2">
        <name>Zn(2+)</name>
        <dbReference type="ChEBI" id="CHEBI:29105"/>
    </cofactor>
</comment>
<evidence type="ECO:0000256" key="1">
    <source>
        <dbReference type="ARBA" id="ARBA00001798"/>
    </source>
</evidence>
<dbReference type="InterPro" id="IPR031127">
    <property type="entry name" value="E3_UB_ligase_RBR"/>
</dbReference>
<keyword evidence="8" id="KW-0479">Metal-binding</keyword>
<feature type="domain" description="RING-type" evidence="15">
    <location>
        <begin position="140"/>
        <end position="186"/>
    </location>
</feature>
<evidence type="ECO:0000256" key="4">
    <source>
        <dbReference type="ARBA" id="ARBA00004906"/>
    </source>
</evidence>
<dbReference type="GO" id="GO:0031624">
    <property type="term" value="F:ubiquitin conjugating enzyme binding"/>
    <property type="evidence" value="ECO:0000318"/>
    <property type="project" value="GO_Central"/>
</dbReference>
<dbReference type="Pfam" id="PF21235">
    <property type="entry name" value="UBA_ARI1"/>
    <property type="match status" value="1"/>
</dbReference>
<dbReference type="Pfam" id="PF00097">
    <property type="entry name" value="zf-C3HC4"/>
    <property type="match status" value="1"/>
</dbReference>
<keyword evidence="10 13" id="KW-0863">Zinc-finger</keyword>
<dbReference type="PaxDb" id="4097-A0A1S4A2E9"/>
<evidence type="ECO:0000256" key="7">
    <source>
        <dbReference type="ARBA" id="ARBA00022679"/>
    </source>
</evidence>
<proteinExistence type="inferred from homology"/>
<sequence length="228" mass="25785">MESEDDMHDANDMESVDEDFYSDGDGYGGAALDSDGDDADYDFMGNESDDSNDQAVNRSQKNYTVLKEEDIRQRQEDDITTISALLSLQREAACILLRRYNWSVNKVHEEWFADEERVRKSVGLLERPVIHLSKVKEVACGICFDNFPPDGIRSLKCGHPFCTTCWKAYITTSINDGPGCLTLRCPDPSCDAAIGQNMIDTLASGEDKDKYYRYLLRSYIEDNRKVGI</sequence>
<dbReference type="GO" id="GO:0016567">
    <property type="term" value="P:protein ubiquitination"/>
    <property type="evidence" value="ECO:0007669"/>
    <property type="project" value="InterPro"/>
</dbReference>
<evidence type="ECO:0000256" key="13">
    <source>
        <dbReference type="PROSITE-ProRule" id="PRU00175"/>
    </source>
</evidence>
<evidence type="ECO:0000256" key="2">
    <source>
        <dbReference type="ARBA" id="ARBA00001947"/>
    </source>
</evidence>
<feature type="region of interest" description="Disordered" evidence="14">
    <location>
        <begin position="1"/>
        <end position="61"/>
    </location>
</feature>
<evidence type="ECO:0000256" key="10">
    <source>
        <dbReference type="ARBA" id="ARBA00022771"/>
    </source>
</evidence>
<dbReference type="OrthoDB" id="10009520at2759"/>
<feature type="domain" description="RING-type" evidence="16">
    <location>
        <begin position="136"/>
        <end position="228"/>
    </location>
</feature>
<dbReference type="RefSeq" id="XP_016470862.1">
    <property type="nucleotide sequence ID" value="XM_016615376.1"/>
</dbReference>
<dbReference type="RefSeq" id="XP_016470863.1">
    <property type="nucleotide sequence ID" value="XM_016615377.1"/>
</dbReference>
<organism evidence="17">
    <name type="scientific">Nicotiana tabacum</name>
    <name type="common">Common tobacco</name>
    <dbReference type="NCBI Taxonomy" id="4097"/>
    <lineage>
        <taxon>Eukaryota</taxon>
        <taxon>Viridiplantae</taxon>
        <taxon>Streptophyta</taxon>
        <taxon>Embryophyta</taxon>
        <taxon>Tracheophyta</taxon>
        <taxon>Spermatophyta</taxon>
        <taxon>Magnoliopsida</taxon>
        <taxon>eudicotyledons</taxon>
        <taxon>Gunneridae</taxon>
        <taxon>Pentapetalae</taxon>
        <taxon>asterids</taxon>
        <taxon>lamiids</taxon>
        <taxon>Solanales</taxon>
        <taxon>Solanaceae</taxon>
        <taxon>Nicotianoideae</taxon>
        <taxon>Nicotianeae</taxon>
        <taxon>Nicotiana</taxon>
    </lineage>
</organism>
<reference evidence="17 18" key="1">
    <citation type="submission" date="2025-04" db="UniProtKB">
        <authorList>
            <consortium name="RefSeq"/>
        </authorList>
    </citation>
    <scope>IDENTIFICATION</scope>
</reference>
<dbReference type="GO" id="GO:0000151">
    <property type="term" value="C:ubiquitin ligase complex"/>
    <property type="evidence" value="ECO:0000318"/>
    <property type="project" value="GO_Central"/>
</dbReference>
<dbReference type="InterPro" id="IPR018957">
    <property type="entry name" value="Znf_C3HC4_RING-type"/>
</dbReference>
<evidence type="ECO:0000256" key="11">
    <source>
        <dbReference type="ARBA" id="ARBA00022786"/>
    </source>
</evidence>
<dbReference type="PROSITE" id="PS51873">
    <property type="entry name" value="TRIAD"/>
    <property type="match status" value="1"/>
</dbReference>
<evidence type="ECO:0000256" key="9">
    <source>
        <dbReference type="ARBA" id="ARBA00022737"/>
    </source>
</evidence>
<keyword evidence="11" id="KW-0833">Ubl conjugation pathway</keyword>
<feature type="compositionally biased region" description="Acidic residues" evidence="14">
    <location>
        <begin position="1"/>
        <end position="22"/>
    </location>
</feature>
<dbReference type="KEGG" id="nta:107793092"/>
<dbReference type="InterPro" id="IPR048962">
    <property type="entry name" value="ARIH1-like_UBL"/>
</dbReference>
<dbReference type="OMA" id="NTINQHE"/>
<dbReference type="STRING" id="4097.A0A1S4A2E9"/>
<keyword evidence="7" id="KW-0808">Transferase</keyword>
<dbReference type="PROSITE" id="PS50089">
    <property type="entry name" value="ZF_RING_2"/>
    <property type="match status" value="1"/>
</dbReference>
<keyword evidence="12" id="KW-0862">Zinc</keyword>
<keyword evidence="9" id="KW-0677">Repeat</keyword>